<keyword evidence="7" id="KW-0175">Coiled coil</keyword>
<dbReference type="Gene3D" id="3.30.160.20">
    <property type="match status" value="1"/>
</dbReference>
<evidence type="ECO:0000313" key="11">
    <source>
        <dbReference type="Proteomes" id="UP000078348"/>
    </source>
</evidence>
<evidence type="ECO:0000256" key="3">
    <source>
        <dbReference type="ARBA" id="ARBA00022679"/>
    </source>
</evidence>
<gene>
    <name evidence="10" type="ORF">AV274_0209</name>
</gene>
<dbReference type="InterPro" id="IPR028564">
    <property type="entry name" value="MT_TRM10-typ"/>
</dbReference>
<evidence type="ECO:0000259" key="9">
    <source>
        <dbReference type="PROSITE" id="PS51675"/>
    </source>
</evidence>
<feature type="coiled-coil region" evidence="7">
    <location>
        <begin position="25"/>
        <end position="52"/>
    </location>
</feature>
<dbReference type="GO" id="GO:0002939">
    <property type="term" value="P:tRNA N1-guanine methylation"/>
    <property type="evidence" value="ECO:0007669"/>
    <property type="project" value="TreeGrafter"/>
</dbReference>
<keyword evidence="4" id="KW-0949">S-adenosyl-L-methionine</keyword>
<dbReference type="InterPro" id="IPR014720">
    <property type="entry name" value="dsRBD_dom"/>
</dbReference>
<evidence type="ECO:0000313" key="10">
    <source>
        <dbReference type="EMBL" id="OAO18061.1"/>
    </source>
</evidence>
<dbReference type="PROSITE" id="PS50137">
    <property type="entry name" value="DS_RBD"/>
    <property type="match status" value="1"/>
</dbReference>
<organism evidence="10 11">
    <name type="scientific">Blastocystis sp. subtype 1 (strain ATCC 50177 / NandII)</name>
    <dbReference type="NCBI Taxonomy" id="478820"/>
    <lineage>
        <taxon>Eukaryota</taxon>
        <taxon>Sar</taxon>
        <taxon>Stramenopiles</taxon>
        <taxon>Bigyra</taxon>
        <taxon>Opalozoa</taxon>
        <taxon>Opalinata</taxon>
        <taxon>Blastocystidae</taxon>
        <taxon>Blastocystis</taxon>
    </lineage>
</organism>
<evidence type="ECO:0000256" key="4">
    <source>
        <dbReference type="ARBA" id="ARBA00022691"/>
    </source>
</evidence>
<sequence>MFHSTLTCSRRKGQRLAQERDAMLSTMTEEEKRAWKEEQQRLELEERKALEEGVLHGQRIAIDINYQEKMTTREQLSLVKQLESVFAPSELVYLSPDGAQSLQQVDSAKVYVVGGFVDRSVNKNQSAMRASLLEVPSVRLPIKEYYPECSNPILNVNTVVEILIAVGETGDWRTSLVNAIPQRKVQHLSNQKEEYDFRRIVDEKTLLSLPITRLTKFEIKQALERYCIQHKKKLTFERNEHDKASVEKKEGDCPSVERFEVKAVVDGTVMGAGSGSNTRIAAAFASWRALKAMGVLDESEAECVSE</sequence>
<comment type="catalytic activity">
    <reaction evidence="5">
        <text>guanosine(9) in tRNA + S-adenosyl-L-methionine = N(1)-methylguanosine(9) in tRNA + S-adenosyl-L-homocysteine + H(+)</text>
        <dbReference type="Rhea" id="RHEA:43156"/>
        <dbReference type="Rhea" id="RHEA-COMP:10367"/>
        <dbReference type="Rhea" id="RHEA-COMP:10368"/>
        <dbReference type="ChEBI" id="CHEBI:15378"/>
        <dbReference type="ChEBI" id="CHEBI:57856"/>
        <dbReference type="ChEBI" id="CHEBI:59789"/>
        <dbReference type="ChEBI" id="CHEBI:73542"/>
        <dbReference type="ChEBI" id="CHEBI:74269"/>
        <dbReference type="EC" id="2.1.1.221"/>
    </reaction>
</comment>
<dbReference type="PANTHER" id="PTHR13563:SF13">
    <property type="entry name" value="TRNA METHYLTRANSFERASE 10 HOMOLOG A"/>
    <property type="match status" value="1"/>
</dbReference>
<dbReference type="PANTHER" id="PTHR13563">
    <property type="entry name" value="TRNA (GUANINE-9-) METHYLTRANSFERASE"/>
    <property type="match status" value="1"/>
</dbReference>
<dbReference type="InterPro" id="IPR038459">
    <property type="entry name" value="MT_TRM10-typ_sf"/>
</dbReference>
<dbReference type="PROSITE" id="PS51675">
    <property type="entry name" value="SAM_MT_TRM10"/>
    <property type="match status" value="1"/>
</dbReference>
<dbReference type="InterPro" id="IPR007356">
    <property type="entry name" value="tRNA_m1G_MeTrfase_euk"/>
</dbReference>
<dbReference type="GO" id="GO:0005634">
    <property type="term" value="C:nucleus"/>
    <property type="evidence" value="ECO:0007669"/>
    <property type="project" value="TreeGrafter"/>
</dbReference>
<proteinExistence type="predicted"/>
<dbReference type="EC" id="2.1.1.221" evidence="1"/>
<dbReference type="EMBL" id="LXWW01000009">
    <property type="protein sequence ID" value="OAO18061.1"/>
    <property type="molecule type" value="Genomic_DNA"/>
</dbReference>
<evidence type="ECO:0000256" key="6">
    <source>
        <dbReference type="PROSITE-ProRule" id="PRU00266"/>
    </source>
</evidence>
<evidence type="ECO:0000256" key="5">
    <source>
        <dbReference type="ARBA" id="ARBA00048434"/>
    </source>
</evidence>
<reference evidence="10 11" key="1">
    <citation type="submission" date="2016-05" db="EMBL/GenBank/DDBJ databases">
        <title>Nuclear genome of Blastocystis sp. subtype 1 NandII.</title>
        <authorList>
            <person name="Gentekaki E."/>
            <person name="Curtis B."/>
            <person name="Stairs C."/>
            <person name="Eme L."/>
            <person name="Herman E."/>
            <person name="Klimes V."/>
            <person name="Arias M.C."/>
            <person name="Elias M."/>
            <person name="Hilliou F."/>
            <person name="Klute M."/>
            <person name="Malik S.-B."/>
            <person name="Pightling A."/>
            <person name="Rachubinski R."/>
            <person name="Salas D."/>
            <person name="Schlacht A."/>
            <person name="Suga H."/>
            <person name="Archibald J."/>
            <person name="Ball S.G."/>
            <person name="Clark G."/>
            <person name="Dacks J."/>
            <person name="Van Der Giezen M."/>
            <person name="Tsaousis A."/>
            <person name="Roger A."/>
        </authorList>
    </citation>
    <scope>NUCLEOTIDE SEQUENCE [LARGE SCALE GENOMIC DNA]</scope>
    <source>
        <strain evidence="11">ATCC 50177 / NandII</strain>
    </source>
</reference>
<accession>A0A196SPE4</accession>
<dbReference type="Gene3D" id="3.40.1280.30">
    <property type="match status" value="1"/>
</dbReference>
<keyword evidence="2 10" id="KW-0489">Methyltransferase</keyword>
<evidence type="ECO:0000256" key="1">
    <source>
        <dbReference type="ARBA" id="ARBA00012797"/>
    </source>
</evidence>
<feature type="domain" description="SAM-dependent MTase TRM10-type" evidence="9">
    <location>
        <begin position="1"/>
        <end position="187"/>
    </location>
</feature>
<dbReference type="GO" id="GO:0052905">
    <property type="term" value="F:tRNA (guanosine(9)-N1)-methyltransferase activity"/>
    <property type="evidence" value="ECO:0007669"/>
    <property type="project" value="UniProtKB-EC"/>
</dbReference>
<dbReference type="CDD" id="cd18089">
    <property type="entry name" value="SPOUT_Trm10-like"/>
    <property type="match status" value="1"/>
</dbReference>
<dbReference type="GO" id="GO:0000049">
    <property type="term" value="F:tRNA binding"/>
    <property type="evidence" value="ECO:0007669"/>
    <property type="project" value="TreeGrafter"/>
</dbReference>
<evidence type="ECO:0000259" key="8">
    <source>
        <dbReference type="PROSITE" id="PS50137"/>
    </source>
</evidence>
<protein>
    <recommendedName>
        <fullName evidence="1">tRNA (guanine(9)-N(1))-methyltransferase</fullName>
        <ecNumber evidence="1">2.1.1.221</ecNumber>
    </recommendedName>
</protein>
<dbReference type="OrthoDB" id="278300at2759"/>
<keyword evidence="11" id="KW-1185">Reference proteome</keyword>
<keyword evidence="3 10" id="KW-0808">Transferase</keyword>
<evidence type="ECO:0000256" key="2">
    <source>
        <dbReference type="ARBA" id="ARBA00022603"/>
    </source>
</evidence>
<evidence type="ECO:0000256" key="7">
    <source>
        <dbReference type="SAM" id="Coils"/>
    </source>
</evidence>
<name>A0A196SPE4_BLAHN</name>
<keyword evidence="6" id="KW-0694">RNA-binding</keyword>
<feature type="domain" description="DRBM" evidence="8">
    <location>
        <begin position="218"/>
        <end position="295"/>
    </location>
</feature>
<dbReference type="Proteomes" id="UP000078348">
    <property type="component" value="Unassembled WGS sequence"/>
</dbReference>
<dbReference type="AlphaFoldDB" id="A0A196SPE4"/>
<dbReference type="SUPFAM" id="SSF54768">
    <property type="entry name" value="dsRNA-binding domain-like"/>
    <property type="match status" value="1"/>
</dbReference>
<dbReference type="STRING" id="478820.A0A196SPE4"/>
<comment type="caution">
    <text evidence="10">The sequence shown here is derived from an EMBL/GenBank/DDBJ whole genome shotgun (WGS) entry which is preliminary data.</text>
</comment>